<proteinExistence type="inferred from homology"/>
<evidence type="ECO:0000256" key="5">
    <source>
        <dbReference type="ARBA" id="ARBA00022898"/>
    </source>
</evidence>
<keyword evidence="4" id="KW-0808">Transferase</keyword>
<dbReference type="InterPro" id="IPR020578">
    <property type="entry name" value="Aminotrans_V_PyrdxlP_BS"/>
</dbReference>
<dbReference type="GO" id="GO:0031071">
    <property type="term" value="F:cysteine desulfurase activity"/>
    <property type="evidence" value="ECO:0007669"/>
    <property type="project" value="UniProtKB-EC"/>
</dbReference>
<dbReference type="InterPro" id="IPR015424">
    <property type="entry name" value="PyrdxlP-dep_Trfase"/>
</dbReference>
<evidence type="ECO:0000313" key="10">
    <source>
        <dbReference type="Proteomes" id="UP000823896"/>
    </source>
</evidence>
<dbReference type="CDD" id="cd06453">
    <property type="entry name" value="SufS_like"/>
    <property type="match status" value="1"/>
</dbReference>
<gene>
    <name evidence="9" type="ORF">H9702_07455</name>
</gene>
<dbReference type="Gene3D" id="3.40.640.10">
    <property type="entry name" value="Type I PLP-dependent aspartate aminotransferase-like (Major domain)"/>
    <property type="match status" value="1"/>
</dbReference>
<evidence type="ECO:0000256" key="4">
    <source>
        <dbReference type="ARBA" id="ARBA00022679"/>
    </source>
</evidence>
<comment type="similarity">
    <text evidence="2">Belongs to the class-V pyridoxal-phosphate-dependent aminotransferase family. Csd subfamily.</text>
</comment>
<dbReference type="InterPro" id="IPR010970">
    <property type="entry name" value="Cys_dSase_SufS"/>
</dbReference>
<evidence type="ECO:0000256" key="6">
    <source>
        <dbReference type="ARBA" id="ARBA00050776"/>
    </source>
</evidence>
<comment type="caution">
    <text evidence="9">The sequence shown here is derived from an EMBL/GenBank/DDBJ whole genome shotgun (WGS) entry which is preliminary data.</text>
</comment>
<dbReference type="Proteomes" id="UP000823896">
    <property type="component" value="Unassembled WGS sequence"/>
</dbReference>
<dbReference type="InterPro" id="IPR015421">
    <property type="entry name" value="PyrdxlP-dep_Trfase_major"/>
</dbReference>
<dbReference type="EMBL" id="DWWM01000048">
    <property type="protein sequence ID" value="HJC36953.1"/>
    <property type="molecule type" value="Genomic_DNA"/>
</dbReference>
<name>A0A9D2NT39_9FIRM</name>
<evidence type="ECO:0000256" key="2">
    <source>
        <dbReference type="ARBA" id="ARBA00010447"/>
    </source>
</evidence>
<evidence type="ECO:0000256" key="3">
    <source>
        <dbReference type="ARBA" id="ARBA00012239"/>
    </source>
</evidence>
<dbReference type="Gene3D" id="3.90.1150.10">
    <property type="entry name" value="Aspartate Aminotransferase, domain 1"/>
    <property type="match status" value="1"/>
</dbReference>
<dbReference type="SUPFAM" id="SSF53383">
    <property type="entry name" value="PLP-dependent transferases"/>
    <property type="match status" value="1"/>
</dbReference>
<dbReference type="GO" id="GO:0006534">
    <property type="term" value="P:cysteine metabolic process"/>
    <property type="evidence" value="ECO:0007669"/>
    <property type="project" value="InterPro"/>
</dbReference>
<dbReference type="GO" id="GO:0030170">
    <property type="term" value="F:pyridoxal phosphate binding"/>
    <property type="evidence" value="ECO:0007669"/>
    <property type="project" value="InterPro"/>
</dbReference>
<dbReference type="InterPro" id="IPR015422">
    <property type="entry name" value="PyrdxlP-dep_Trfase_small"/>
</dbReference>
<comment type="catalytic activity">
    <reaction evidence="6">
        <text>(sulfur carrier)-H + L-cysteine = (sulfur carrier)-SH + L-alanine</text>
        <dbReference type="Rhea" id="RHEA:43892"/>
        <dbReference type="Rhea" id="RHEA-COMP:14737"/>
        <dbReference type="Rhea" id="RHEA-COMP:14739"/>
        <dbReference type="ChEBI" id="CHEBI:29917"/>
        <dbReference type="ChEBI" id="CHEBI:35235"/>
        <dbReference type="ChEBI" id="CHEBI:57972"/>
        <dbReference type="ChEBI" id="CHEBI:64428"/>
        <dbReference type="EC" id="2.8.1.7"/>
    </reaction>
</comment>
<reference evidence="9" key="2">
    <citation type="submission" date="2021-04" db="EMBL/GenBank/DDBJ databases">
        <authorList>
            <person name="Gilroy R."/>
        </authorList>
    </citation>
    <scope>NUCLEOTIDE SEQUENCE</scope>
    <source>
        <strain evidence="9">CHK187-11901</strain>
    </source>
</reference>
<comment type="cofactor">
    <cofactor evidence="1 7">
        <name>pyridoxal 5'-phosphate</name>
        <dbReference type="ChEBI" id="CHEBI:597326"/>
    </cofactor>
</comment>
<dbReference type="AlphaFoldDB" id="A0A9D2NT39"/>
<dbReference type="PROSITE" id="PS00595">
    <property type="entry name" value="AA_TRANSFER_CLASS_5"/>
    <property type="match status" value="1"/>
</dbReference>
<dbReference type="PANTHER" id="PTHR43586">
    <property type="entry name" value="CYSTEINE DESULFURASE"/>
    <property type="match status" value="1"/>
</dbReference>
<evidence type="ECO:0000256" key="1">
    <source>
        <dbReference type="ARBA" id="ARBA00001933"/>
    </source>
</evidence>
<dbReference type="Pfam" id="PF00266">
    <property type="entry name" value="Aminotran_5"/>
    <property type="match status" value="1"/>
</dbReference>
<sequence>MITEALRDDFPILKRKMMGHPLIYMDSGATALKPSCVIDAVSAYYTQLGANAHRGDYELSAEVDQRFEDARDTAAAFLHAADRREIVFASGSSAALNQIASGYVLPRLQEGDVILSDVAEHASSVLPFMRAARQKGARMEYIPLDEQGRITMDNVKKAIHERVRFIVIAHITNVLGQQAPVQEICALAHAQGITVIVDGAQAAPHLPVDVQQLDCDFYVFSAHKLCGPTGIGVLYGKKALLDACEPLYLGGGSNARFDACGNLQLKETPFKFESGTPAIEGALGMKAAIDYLQALGMADIHAHEQQLRAYMVAGMKQMDHVILYNEEADSGIVTFNVKNVFAQDAASWFNANGIALRSGQHCAKLLVDFLGTSVTLRASLYVYNTKAEIDRFLEVLQGCTMENCLNIFF</sequence>
<accession>A0A9D2NT39</accession>
<evidence type="ECO:0000259" key="8">
    <source>
        <dbReference type="Pfam" id="PF00266"/>
    </source>
</evidence>
<evidence type="ECO:0000256" key="7">
    <source>
        <dbReference type="RuleBase" id="RU004504"/>
    </source>
</evidence>
<organism evidence="9 10">
    <name type="scientific">Candidatus Merdibacter merdavium</name>
    <dbReference type="NCBI Taxonomy" id="2838692"/>
    <lineage>
        <taxon>Bacteria</taxon>
        <taxon>Bacillati</taxon>
        <taxon>Bacillota</taxon>
        <taxon>Erysipelotrichia</taxon>
        <taxon>Erysipelotrichales</taxon>
        <taxon>Erysipelotrichaceae</taxon>
        <taxon>Merdibacter</taxon>
    </lineage>
</organism>
<dbReference type="EC" id="2.8.1.7" evidence="3"/>
<protein>
    <recommendedName>
        <fullName evidence="3">cysteine desulfurase</fullName>
        <ecNumber evidence="3">2.8.1.7</ecNumber>
    </recommendedName>
</protein>
<keyword evidence="5" id="KW-0663">Pyridoxal phosphate</keyword>
<dbReference type="PANTHER" id="PTHR43586:SF8">
    <property type="entry name" value="CYSTEINE DESULFURASE 1, CHLOROPLASTIC"/>
    <property type="match status" value="1"/>
</dbReference>
<feature type="domain" description="Aminotransferase class V" evidence="8">
    <location>
        <begin position="23"/>
        <end position="392"/>
    </location>
</feature>
<reference evidence="9" key="1">
    <citation type="journal article" date="2021" name="PeerJ">
        <title>Extensive microbial diversity within the chicken gut microbiome revealed by metagenomics and culture.</title>
        <authorList>
            <person name="Gilroy R."/>
            <person name="Ravi A."/>
            <person name="Getino M."/>
            <person name="Pursley I."/>
            <person name="Horton D.L."/>
            <person name="Alikhan N.F."/>
            <person name="Baker D."/>
            <person name="Gharbi K."/>
            <person name="Hall N."/>
            <person name="Watson M."/>
            <person name="Adriaenssens E.M."/>
            <person name="Foster-Nyarko E."/>
            <person name="Jarju S."/>
            <person name="Secka A."/>
            <person name="Antonio M."/>
            <person name="Oren A."/>
            <person name="Chaudhuri R.R."/>
            <person name="La Ragione R."/>
            <person name="Hildebrand F."/>
            <person name="Pallen M.J."/>
        </authorList>
    </citation>
    <scope>NUCLEOTIDE SEQUENCE</scope>
    <source>
        <strain evidence="9">CHK187-11901</strain>
    </source>
</reference>
<dbReference type="InterPro" id="IPR000192">
    <property type="entry name" value="Aminotrans_V_dom"/>
</dbReference>
<evidence type="ECO:0000313" key="9">
    <source>
        <dbReference type="EMBL" id="HJC36953.1"/>
    </source>
</evidence>